<reference evidence="2 3" key="1">
    <citation type="submission" date="2023-01" db="EMBL/GenBank/DDBJ databases">
        <title>Complete genome sequence of Roseicyclus marinus strain Dej080120_10.</title>
        <authorList>
            <person name="Ueki S."/>
            <person name="Maruyama F."/>
        </authorList>
    </citation>
    <scope>NUCLEOTIDE SEQUENCE [LARGE SCALE GENOMIC DNA]</scope>
    <source>
        <strain evidence="2 3">Dej080120_10</strain>
    </source>
</reference>
<feature type="transmembrane region" description="Helical" evidence="1">
    <location>
        <begin position="51"/>
        <end position="79"/>
    </location>
</feature>
<dbReference type="Proteomes" id="UP001337723">
    <property type="component" value="Chromosome"/>
</dbReference>
<evidence type="ECO:0000313" key="2">
    <source>
        <dbReference type="EMBL" id="BDW85673.1"/>
    </source>
</evidence>
<keyword evidence="1" id="KW-1133">Transmembrane helix</keyword>
<keyword evidence="1" id="KW-0812">Transmembrane</keyword>
<organism evidence="2 3">
    <name type="scientific">Roseicyclus marinus</name>
    <dbReference type="NCBI Taxonomy" id="2161673"/>
    <lineage>
        <taxon>Bacteria</taxon>
        <taxon>Pseudomonadati</taxon>
        <taxon>Pseudomonadota</taxon>
        <taxon>Alphaproteobacteria</taxon>
        <taxon>Rhodobacterales</taxon>
        <taxon>Roseobacteraceae</taxon>
        <taxon>Roseicyclus</taxon>
    </lineage>
</organism>
<keyword evidence="3" id="KW-1185">Reference proteome</keyword>
<dbReference type="AlphaFoldDB" id="A0AA48HCC2"/>
<accession>A0AA48HCC2</accession>
<dbReference type="RefSeq" id="WP_338271477.1">
    <property type="nucleotide sequence ID" value="NZ_AP027266.1"/>
</dbReference>
<keyword evidence="1" id="KW-0472">Membrane</keyword>
<sequence length="121" mass="12447">MTTLAPILALFLCLYAGLAALTWAQRLIGERLPARKRGMALNLARRAGPPVAGGLVLLIAGTALALPGHIPLAAILIGGGLAFGLHRGLGDVRQGDPRSIAFRAALTLGLGLALLWQTGLI</sequence>
<gene>
    <name evidence="2" type="ORF">MACH21_18500</name>
</gene>
<evidence type="ECO:0000256" key="1">
    <source>
        <dbReference type="SAM" id="Phobius"/>
    </source>
</evidence>
<protein>
    <submittedName>
        <fullName evidence="2">Uncharacterized protein</fullName>
    </submittedName>
</protein>
<evidence type="ECO:0000313" key="3">
    <source>
        <dbReference type="Proteomes" id="UP001337723"/>
    </source>
</evidence>
<dbReference type="KEGG" id="rmai:MACH21_18500"/>
<proteinExistence type="predicted"/>
<dbReference type="EMBL" id="AP027266">
    <property type="protein sequence ID" value="BDW85673.1"/>
    <property type="molecule type" value="Genomic_DNA"/>
</dbReference>
<name>A0AA48HCC2_9RHOB</name>
<feature type="transmembrane region" description="Helical" evidence="1">
    <location>
        <begin position="100"/>
        <end position="119"/>
    </location>
</feature>